<dbReference type="RefSeq" id="WP_226768027.1">
    <property type="nucleotide sequence ID" value="NZ_BAAAEO010000006.1"/>
</dbReference>
<comment type="caution">
    <text evidence="1">The sequence shown here is derived from an EMBL/GenBank/DDBJ whole genome shotgun (WGS) entry which is preliminary data.</text>
</comment>
<evidence type="ECO:0000313" key="1">
    <source>
        <dbReference type="EMBL" id="GAA0564244.1"/>
    </source>
</evidence>
<keyword evidence="1" id="KW-0436">Ligase</keyword>
<evidence type="ECO:0000313" key="2">
    <source>
        <dbReference type="Proteomes" id="UP001501169"/>
    </source>
</evidence>
<dbReference type="EMBL" id="BAAAEO010000006">
    <property type="protein sequence ID" value="GAA0564244.1"/>
    <property type="molecule type" value="Genomic_DNA"/>
</dbReference>
<name>A0ABN1ED87_9GAMM</name>
<keyword evidence="2" id="KW-1185">Reference proteome</keyword>
<dbReference type="InterPro" id="IPR042099">
    <property type="entry name" value="ANL_N_sf"/>
</dbReference>
<dbReference type="GO" id="GO:0016874">
    <property type="term" value="F:ligase activity"/>
    <property type="evidence" value="ECO:0007669"/>
    <property type="project" value="UniProtKB-KW"/>
</dbReference>
<dbReference type="Gene3D" id="3.40.50.12780">
    <property type="entry name" value="N-terminal domain of ligase-like"/>
    <property type="match status" value="1"/>
</dbReference>
<proteinExistence type="predicted"/>
<dbReference type="InterPro" id="IPR053158">
    <property type="entry name" value="CapK_Type1_Caps_Biosynth"/>
</dbReference>
<organism evidence="1 2">
    <name type="scientific">Rheinheimera aquimaris</name>
    <dbReference type="NCBI Taxonomy" id="412437"/>
    <lineage>
        <taxon>Bacteria</taxon>
        <taxon>Pseudomonadati</taxon>
        <taxon>Pseudomonadota</taxon>
        <taxon>Gammaproteobacteria</taxon>
        <taxon>Chromatiales</taxon>
        <taxon>Chromatiaceae</taxon>
        <taxon>Rheinheimera</taxon>
    </lineage>
</organism>
<dbReference type="Proteomes" id="UP001501169">
    <property type="component" value="Unassembled WGS sequence"/>
</dbReference>
<protein>
    <submittedName>
        <fullName evidence="1">Phenylacetate--CoA ligase family protein</fullName>
    </submittedName>
</protein>
<sequence>MKLYPQLLRGVVLPFMSKVKGKPLSGYVTEYSRNLKKSPEALQQLQWQALTRLLAHAFEQCPFYRERWQNAGIDDIRTVDSMQQFRQLPILTKDDIRQNYQQLRATNFPHNIIKSTGGSTGQPLTIELNHDSNTRREAVMWRGYNWLGAGLGERTLYLWGAGIGKASLARRCKENLYHWFYNRKMLNSFSMSPANLHEYIDQINAYRPDALVAYVNPLYELALHLLQNKIKIHSPGTILTGAEPLYEYQRTAIEQAFSCQVYNTYGCREVMLIAAECKEHKQLHINSDHLLVETVNEAGLPVFGESGDILLTDLFNYGMPLIRYQNGDRATLHNNLCKCANPLPVMSSVDGRKLDVIKTPSGKLIPGELFPHLFKEFPSIYKFQVRQSKLDALTINIVEKRPLNASERAAITSEINRYSQGELTLTINIVDDIPLTAAGKHRVTVCEV</sequence>
<reference evidence="1 2" key="1">
    <citation type="journal article" date="2019" name="Int. J. Syst. Evol. Microbiol.">
        <title>The Global Catalogue of Microorganisms (GCM) 10K type strain sequencing project: providing services to taxonomists for standard genome sequencing and annotation.</title>
        <authorList>
            <consortium name="The Broad Institute Genomics Platform"/>
            <consortium name="The Broad Institute Genome Sequencing Center for Infectious Disease"/>
            <person name="Wu L."/>
            <person name="Ma J."/>
        </authorList>
    </citation>
    <scope>NUCLEOTIDE SEQUENCE [LARGE SCALE GENOMIC DNA]</scope>
    <source>
        <strain evidence="1 2">JCM 14331</strain>
    </source>
</reference>
<dbReference type="PANTHER" id="PTHR36932:SF1">
    <property type="entry name" value="CAPSULAR POLYSACCHARIDE BIOSYNTHESIS PROTEIN"/>
    <property type="match status" value="1"/>
</dbReference>
<dbReference type="SUPFAM" id="SSF56801">
    <property type="entry name" value="Acetyl-CoA synthetase-like"/>
    <property type="match status" value="1"/>
</dbReference>
<dbReference type="PANTHER" id="PTHR36932">
    <property type="entry name" value="CAPSULAR POLYSACCHARIDE BIOSYNTHESIS PROTEIN"/>
    <property type="match status" value="1"/>
</dbReference>
<accession>A0ABN1ED87</accession>
<gene>
    <name evidence="1" type="ORF">GCM10009098_35490</name>
</gene>